<evidence type="ECO:0000256" key="12">
    <source>
        <dbReference type="SAM" id="SignalP"/>
    </source>
</evidence>
<name>A0A3B8N3N7_9BACT</name>
<keyword evidence="5 12" id="KW-0732">Signal</keyword>
<organism evidence="15 16">
    <name type="scientific">Thermodesulfobacterium commune</name>
    <dbReference type="NCBI Taxonomy" id="1741"/>
    <lineage>
        <taxon>Bacteria</taxon>
        <taxon>Pseudomonadati</taxon>
        <taxon>Thermodesulfobacteriota</taxon>
        <taxon>Thermodesulfobacteria</taxon>
        <taxon>Thermodesulfobacteriales</taxon>
        <taxon>Thermodesulfobacteriaceae</taxon>
        <taxon>Thermodesulfobacterium</taxon>
    </lineage>
</organism>
<feature type="domain" description="TonB-dependent receptor plug" evidence="14">
    <location>
        <begin position="45"/>
        <end position="152"/>
    </location>
</feature>
<dbReference type="GO" id="GO:0006811">
    <property type="term" value="P:monoatomic ion transport"/>
    <property type="evidence" value="ECO:0007669"/>
    <property type="project" value="UniProtKB-KW"/>
</dbReference>
<evidence type="ECO:0000256" key="11">
    <source>
        <dbReference type="RuleBase" id="RU003357"/>
    </source>
</evidence>
<dbReference type="Gene3D" id="2.40.170.20">
    <property type="entry name" value="TonB-dependent receptor, beta-barrel domain"/>
    <property type="match status" value="1"/>
</dbReference>
<dbReference type="RefSeq" id="WP_273010575.1">
    <property type="nucleotide sequence ID" value="NZ_DAINLL010000002.1"/>
</dbReference>
<comment type="caution">
    <text evidence="15">The sequence shown here is derived from an EMBL/GenBank/DDBJ whole genome shotgun (WGS) entry which is preliminary data.</text>
</comment>
<sequence>MEKKFLCNLSLSLILGLAASTGFCAENSQAVPEVVVSADRIEEPLKETTAKVTVITKEELEKKNFMFVGDVLRSLPQIYLTAYGGPGQTAGALLSRGTKSAHTLVLIDGFKVNDPSSGMFDFGSLSVDDIERIEIIEGPQSTLYGSEAVGGVINIITKKGKGKPKAGLLVAGGSYGTSKTSFELSGEAKIIDFRINALHYYTEGFSAKNEKENEKDSFKNTSFSSKIGFNLHPKVRLEFLGSYNYGRVEYDDYNDKEAVKKSHSYLVGAKLDLSFLDNYKQTFSFYKNNYQRKDYTPKGWFTYTRYNPSTEGFSWENLLNLNKAYSIVFGLDFKREKVESYYESSFSNDFYDKKREHLGVFLNNKVSLLNDTLILNAGLRHDDYKNFGEKTTYRIGFRYLIPKVNLVLKGNYGTAFRVPTFDDLFYPGYNNPNLKPEESKGWDLYLEKDLLQERLVLGAGMFYQKYKDLIQFNFNTWKPQNVGKAVIKGAEANLSFKLTQNLRLKANYTYLDPEDRDKDKYLIYRPFHKVGATLEYSLKKLAFLADYTYTGKRFANVDNSQRLKPYSLVNLSANYYVSPNLKIYFKIDNLLNANYEETPNYNTPDRSFYAGVSFSY</sequence>
<keyword evidence="7 11" id="KW-0798">TonB box</keyword>
<dbReference type="SUPFAM" id="SSF56935">
    <property type="entry name" value="Porins"/>
    <property type="match status" value="1"/>
</dbReference>
<dbReference type="AlphaFoldDB" id="A0A3B8N3N7"/>
<dbReference type="InterPro" id="IPR036942">
    <property type="entry name" value="Beta-barrel_TonB_sf"/>
</dbReference>
<keyword evidence="2 10" id="KW-0813">Transport</keyword>
<dbReference type="InterPro" id="IPR000531">
    <property type="entry name" value="Beta-barrel_TonB"/>
</dbReference>
<evidence type="ECO:0000256" key="6">
    <source>
        <dbReference type="ARBA" id="ARBA00023065"/>
    </source>
</evidence>
<dbReference type="GO" id="GO:0015889">
    <property type="term" value="P:cobalamin transport"/>
    <property type="evidence" value="ECO:0007669"/>
    <property type="project" value="TreeGrafter"/>
</dbReference>
<evidence type="ECO:0000313" key="15">
    <source>
        <dbReference type="EMBL" id="HAA83735.1"/>
    </source>
</evidence>
<accession>A0A3B8N3N7</accession>
<evidence type="ECO:0000256" key="3">
    <source>
        <dbReference type="ARBA" id="ARBA00022452"/>
    </source>
</evidence>
<dbReference type="CDD" id="cd01347">
    <property type="entry name" value="ligand_gated_channel"/>
    <property type="match status" value="1"/>
</dbReference>
<dbReference type="Pfam" id="PF00593">
    <property type="entry name" value="TonB_dep_Rec_b-barrel"/>
    <property type="match status" value="1"/>
</dbReference>
<dbReference type="Proteomes" id="UP000257240">
    <property type="component" value="Unassembled WGS sequence"/>
</dbReference>
<feature type="signal peptide" evidence="12">
    <location>
        <begin position="1"/>
        <end position="24"/>
    </location>
</feature>
<dbReference type="InterPro" id="IPR012910">
    <property type="entry name" value="Plug_dom"/>
</dbReference>
<keyword evidence="4 10" id="KW-0812">Transmembrane</keyword>
<evidence type="ECO:0000256" key="7">
    <source>
        <dbReference type="ARBA" id="ARBA00023077"/>
    </source>
</evidence>
<proteinExistence type="inferred from homology"/>
<evidence type="ECO:0000256" key="10">
    <source>
        <dbReference type="PROSITE-ProRule" id="PRU01360"/>
    </source>
</evidence>
<evidence type="ECO:0000256" key="4">
    <source>
        <dbReference type="ARBA" id="ARBA00022692"/>
    </source>
</evidence>
<evidence type="ECO:0000256" key="8">
    <source>
        <dbReference type="ARBA" id="ARBA00023136"/>
    </source>
</evidence>
<dbReference type="GO" id="GO:0009279">
    <property type="term" value="C:cell outer membrane"/>
    <property type="evidence" value="ECO:0007669"/>
    <property type="project" value="UniProtKB-SubCell"/>
</dbReference>
<evidence type="ECO:0000256" key="1">
    <source>
        <dbReference type="ARBA" id="ARBA00004571"/>
    </source>
</evidence>
<gene>
    <name evidence="15" type="ORF">DCE01_02965</name>
</gene>
<evidence type="ECO:0000256" key="9">
    <source>
        <dbReference type="ARBA" id="ARBA00023237"/>
    </source>
</evidence>
<evidence type="ECO:0000313" key="16">
    <source>
        <dbReference type="Proteomes" id="UP000257240"/>
    </source>
</evidence>
<evidence type="ECO:0008006" key="17">
    <source>
        <dbReference type="Google" id="ProtNLM"/>
    </source>
</evidence>
<evidence type="ECO:0000256" key="5">
    <source>
        <dbReference type="ARBA" id="ARBA00022729"/>
    </source>
</evidence>
<dbReference type="Gene3D" id="2.170.130.10">
    <property type="entry name" value="TonB-dependent receptor, plug domain"/>
    <property type="match status" value="1"/>
</dbReference>
<dbReference type="InterPro" id="IPR039426">
    <property type="entry name" value="TonB-dep_rcpt-like"/>
</dbReference>
<protein>
    <recommendedName>
        <fullName evidence="17">TonB-dependent receptor</fullName>
    </recommendedName>
</protein>
<keyword evidence="9 10" id="KW-0998">Cell outer membrane</keyword>
<dbReference type="InterPro" id="IPR037066">
    <property type="entry name" value="Plug_dom_sf"/>
</dbReference>
<feature type="chain" id="PRO_5017724809" description="TonB-dependent receptor" evidence="12">
    <location>
        <begin position="25"/>
        <end position="616"/>
    </location>
</feature>
<dbReference type="EMBL" id="DLVE01000036">
    <property type="protein sequence ID" value="HAA83735.1"/>
    <property type="molecule type" value="Genomic_DNA"/>
</dbReference>
<evidence type="ECO:0000259" key="13">
    <source>
        <dbReference type="Pfam" id="PF00593"/>
    </source>
</evidence>
<reference evidence="15 16" key="1">
    <citation type="journal article" date="2018" name="Nat. Biotechnol.">
        <title>A standardized bacterial taxonomy based on genome phylogeny substantially revises the tree of life.</title>
        <authorList>
            <person name="Parks D.H."/>
            <person name="Chuvochina M."/>
            <person name="Waite D.W."/>
            <person name="Rinke C."/>
            <person name="Skarshewski A."/>
            <person name="Chaumeil P.A."/>
            <person name="Hugenholtz P."/>
        </authorList>
    </citation>
    <scope>NUCLEOTIDE SEQUENCE [LARGE SCALE GENOMIC DNA]</scope>
    <source>
        <strain evidence="15">UBA12529</strain>
    </source>
</reference>
<comment type="similarity">
    <text evidence="10 11">Belongs to the TonB-dependent receptor family.</text>
</comment>
<evidence type="ECO:0000259" key="14">
    <source>
        <dbReference type="Pfam" id="PF07715"/>
    </source>
</evidence>
<evidence type="ECO:0000256" key="2">
    <source>
        <dbReference type="ARBA" id="ARBA00022448"/>
    </source>
</evidence>
<keyword evidence="3 10" id="KW-1134">Transmembrane beta strand</keyword>
<keyword evidence="6" id="KW-0406">Ion transport</keyword>
<dbReference type="PANTHER" id="PTHR30069">
    <property type="entry name" value="TONB-DEPENDENT OUTER MEMBRANE RECEPTOR"/>
    <property type="match status" value="1"/>
</dbReference>
<feature type="domain" description="TonB-dependent receptor-like beta-barrel" evidence="13">
    <location>
        <begin position="240"/>
        <end position="590"/>
    </location>
</feature>
<dbReference type="Pfam" id="PF07715">
    <property type="entry name" value="Plug"/>
    <property type="match status" value="1"/>
</dbReference>
<dbReference type="PANTHER" id="PTHR30069:SF53">
    <property type="entry name" value="COLICIN I RECEPTOR-RELATED"/>
    <property type="match status" value="1"/>
</dbReference>
<keyword evidence="8 10" id="KW-0472">Membrane</keyword>
<comment type="subcellular location">
    <subcellularLocation>
        <location evidence="1 10">Cell outer membrane</location>
        <topology evidence="1 10">Multi-pass membrane protein</topology>
    </subcellularLocation>
</comment>
<dbReference type="PROSITE" id="PS52016">
    <property type="entry name" value="TONB_DEPENDENT_REC_3"/>
    <property type="match status" value="1"/>
</dbReference>